<evidence type="ECO:0000313" key="15">
    <source>
        <dbReference type="Proteomes" id="UP000085678"/>
    </source>
</evidence>
<dbReference type="PROSITE" id="PS00107">
    <property type="entry name" value="PROTEIN_KINASE_ATP"/>
    <property type="match status" value="1"/>
</dbReference>
<dbReference type="Proteomes" id="UP000085678">
    <property type="component" value="Unplaced"/>
</dbReference>
<dbReference type="RefSeq" id="XP_013408077.1">
    <property type="nucleotide sequence ID" value="XM_013552623.1"/>
</dbReference>
<dbReference type="SUPFAM" id="SSF56112">
    <property type="entry name" value="Protein kinase-like (PK-like)"/>
    <property type="match status" value="1"/>
</dbReference>
<protein>
    <recommendedName>
        <fullName evidence="3">non-specific serine/threonine protein kinase</fullName>
        <ecNumber evidence="3">2.7.11.1</ecNumber>
    </recommendedName>
</protein>
<keyword evidence="8 16" id="KW-0418">Kinase</keyword>
<evidence type="ECO:0000313" key="16">
    <source>
        <dbReference type="RefSeq" id="XP_013408073.1"/>
    </source>
</evidence>
<feature type="binding site" evidence="12">
    <location>
        <position position="296"/>
    </location>
    <ligand>
        <name>ATP</name>
        <dbReference type="ChEBI" id="CHEBI:30616"/>
    </ligand>
</feature>
<dbReference type="InterPro" id="IPR000095">
    <property type="entry name" value="CRIB_dom"/>
</dbReference>
<evidence type="ECO:0000256" key="7">
    <source>
        <dbReference type="ARBA" id="ARBA00022741"/>
    </source>
</evidence>
<dbReference type="OrthoDB" id="2914378at2759"/>
<evidence type="ECO:0000256" key="2">
    <source>
        <dbReference type="ARBA" id="ARBA00008874"/>
    </source>
</evidence>
<dbReference type="InterPro" id="IPR011009">
    <property type="entry name" value="Kinase-like_dom_sf"/>
</dbReference>
<dbReference type="EC" id="2.7.11.1" evidence="3"/>
<evidence type="ECO:0000313" key="17">
    <source>
        <dbReference type="RefSeq" id="XP_013408074.1"/>
    </source>
</evidence>
<feature type="domain" description="Protein kinase" evidence="14">
    <location>
        <begin position="267"/>
        <end position="518"/>
    </location>
</feature>
<name>A0A1S3JCF4_LINAN</name>
<dbReference type="RefSeq" id="XP_013408076.1">
    <property type="nucleotide sequence ID" value="XM_013552622.1"/>
</dbReference>
<organism evidence="15 20">
    <name type="scientific">Lingula anatina</name>
    <name type="common">Brachiopod</name>
    <name type="synonym">Lingula unguis</name>
    <dbReference type="NCBI Taxonomy" id="7574"/>
    <lineage>
        <taxon>Eukaryota</taxon>
        <taxon>Metazoa</taxon>
        <taxon>Spiralia</taxon>
        <taxon>Lophotrochozoa</taxon>
        <taxon>Brachiopoda</taxon>
        <taxon>Linguliformea</taxon>
        <taxon>Lingulata</taxon>
        <taxon>Lingulida</taxon>
        <taxon>Linguloidea</taxon>
        <taxon>Lingulidae</taxon>
        <taxon>Lingula</taxon>
    </lineage>
</organism>
<dbReference type="GeneID" id="106172042"/>
<dbReference type="RefSeq" id="XP_013408073.1">
    <property type="nucleotide sequence ID" value="XM_013552619.1"/>
</dbReference>
<comment type="catalytic activity">
    <reaction evidence="10">
        <text>L-threonyl-[protein] + ATP = O-phospho-L-threonyl-[protein] + ADP + H(+)</text>
        <dbReference type="Rhea" id="RHEA:46608"/>
        <dbReference type="Rhea" id="RHEA-COMP:11060"/>
        <dbReference type="Rhea" id="RHEA-COMP:11605"/>
        <dbReference type="ChEBI" id="CHEBI:15378"/>
        <dbReference type="ChEBI" id="CHEBI:30013"/>
        <dbReference type="ChEBI" id="CHEBI:30616"/>
        <dbReference type="ChEBI" id="CHEBI:61977"/>
        <dbReference type="ChEBI" id="CHEBI:456216"/>
        <dbReference type="EC" id="2.7.11.1"/>
    </reaction>
</comment>
<evidence type="ECO:0000313" key="19">
    <source>
        <dbReference type="RefSeq" id="XP_013408076.1"/>
    </source>
</evidence>
<sequence>MKKIKHMLGKGDANISGHSSGGQNDQPFTISGPTDVKHTLHAEHDAQSGQIQGLPKEWSQWLVESNISLSDQKQNPGLVVNAMKLLDNRHTATGEKYMDFQKWNSQDSLDHVSDTSSESGATPTDDDQTLGFDYRRYLVSLYEDAELNQHCIEEKVEKMRLERDQVVGGTTGVEQDKAAADKKGENAQHSTNDDKEQIKKGTHDKIEEKDKDKKTENKTDENLPKAQLRQKKKKKKKHESAVKMTEKEIIKKLNELANMTDDPLMRYNLGKKLGEGASGTVCLATDITTGGTVAIKMMDLEKQTKKEMIISEILVMKEQHHPHIVNFLDCYLVEKEFWVVMEVLEGGALTDVVYETVMTEGQMAAVTKACINALAFLHSKNIIHRDIKSDNVLLGQDGEVKLTDFGFCAQITPERMKRNTLVGTPYWMAPEVVARNHYGKKIDIWSLGIMLIEMIEGEPPYLTEAPLRALYLIATNGKPEIKSANRLSPEARDFLDRCLEVDVEKRASAAQLLDHPFLAKAKPLTSLKPLIEKAKVCAANRSS</sequence>
<evidence type="ECO:0000259" key="14">
    <source>
        <dbReference type="PROSITE" id="PS50011"/>
    </source>
</evidence>
<dbReference type="PANTHER" id="PTHR45832:SF22">
    <property type="entry name" value="SERINE_THREONINE-PROTEIN KINASE SAMKA-RELATED"/>
    <property type="match status" value="1"/>
</dbReference>
<dbReference type="GO" id="GO:0004674">
    <property type="term" value="F:protein serine/threonine kinase activity"/>
    <property type="evidence" value="ECO:0007669"/>
    <property type="project" value="UniProtKB-KW"/>
</dbReference>
<keyword evidence="5" id="KW-0723">Serine/threonine-protein kinase</keyword>
<evidence type="ECO:0000256" key="8">
    <source>
        <dbReference type="ARBA" id="ARBA00022777"/>
    </source>
</evidence>
<evidence type="ECO:0000256" key="1">
    <source>
        <dbReference type="ARBA" id="ARBA00004496"/>
    </source>
</evidence>
<feature type="compositionally biased region" description="Basic and acidic residues" evidence="13">
    <location>
        <begin position="174"/>
        <end position="223"/>
    </location>
</feature>
<dbReference type="Pfam" id="PF00069">
    <property type="entry name" value="Pkinase"/>
    <property type="match status" value="1"/>
</dbReference>
<proteinExistence type="inferred from homology"/>
<dbReference type="RefSeq" id="XP_013408075.1">
    <property type="nucleotide sequence ID" value="XM_013552621.1"/>
</dbReference>
<dbReference type="KEGG" id="lak:106172042"/>
<dbReference type="Gene3D" id="3.90.810.10">
    <property type="entry name" value="CRIB domain"/>
    <property type="match status" value="1"/>
</dbReference>
<evidence type="ECO:0000256" key="12">
    <source>
        <dbReference type="PROSITE-ProRule" id="PRU10141"/>
    </source>
</evidence>
<gene>
    <name evidence="16 17 18 19 20" type="primary">LOC106172042</name>
</gene>
<dbReference type="GO" id="GO:0005737">
    <property type="term" value="C:cytoplasm"/>
    <property type="evidence" value="ECO:0007669"/>
    <property type="project" value="UniProtKB-SubCell"/>
</dbReference>
<dbReference type="Gene3D" id="1.10.510.10">
    <property type="entry name" value="Transferase(Phosphotransferase) domain 1"/>
    <property type="match status" value="1"/>
</dbReference>
<comment type="similarity">
    <text evidence="2">Belongs to the protein kinase superfamily. STE Ser/Thr protein kinase family. STE20 subfamily.</text>
</comment>
<dbReference type="AlphaFoldDB" id="A0A1S3JCF4"/>
<dbReference type="SMART" id="SM00285">
    <property type="entry name" value="PBD"/>
    <property type="match status" value="1"/>
</dbReference>
<evidence type="ECO:0000256" key="5">
    <source>
        <dbReference type="ARBA" id="ARBA00022527"/>
    </source>
</evidence>
<dbReference type="STRING" id="7574.A0A1S3JCF4"/>
<dbReference type="SMART" id="SM00220">
    <property type="entry name" value="S_TKc"/>
    <property type="match status" value="1"/>
</dbReference>
<reference evidence="16 17" key="1">
    <citation type="submission" date="2025-04" db="UniProtKB">
        <authorList>
            <consortium name="RefSeq"/>
        </authorList>
    </citation>
    <scope>IDENTIFICATION</scope>
    <source>
        <tissue evidence="16 17">Gonads</tissue>
    </source>
</reference>
<dbReference type="PROSITE" id="PS50011">
    <property type="entry name" value="PROTEIN_KINASE_DOM"/>
    <property type="match status" value="1"/>
</dbReference>
<evidence type="ECO:0000256" key="9">
    <source>
        <dbReference type="ARBA" id="ARBA00022840"/>
    </source>
</evidence>
<evidence type="ECO:0000256" key="11">
    <source>
        <dbReference type="ARBA" id="ARBA00048679"/>
    </source>
</evidence>
<dbReference type="InterPro" id="IPR000719">
    <property type="entry name" value="Prot_kinase_dom"/>
</dbReference>
<evidence type="ECO:0000313" key="20">
    <source>
        <dbReference type="RefSeq" id="XP_013408077.1"/>
    </source>
</evidence>
<dbReference type="InterPro" id="IPR008271">
    <property type="entry name" value="Ser/Thr_kinase_AS"/>
</dbReference>
<keyword evidence="9 12" id="KW-0067">ATP-binding</keyword>
<dbReference type="PROSITE" id="PS00108">
    <property type="entry name" value="PROTEIN_KINASE_ST"/>
    <property type="match status" value="1"/>
</dbReference>
<dbReference type="PANTHER" id="PTHR45832">
    <property type="entry name" value="SERINE/THREONINE-PROTEIN KINASE SAMKA-RELATED-RELATED"/>
    <property type="match status" value="1"/>
</dbReference>
<comment type="subcellular location">
    <subcellularLocation>
        <location evidence="1">Cytoplasm</location>
    </subcellularLocation>
</comment>
<keyword evidence="4" id="KW-0963">Cytoplasm</keyword>
<evidence type="ECO:0000256" key="4">
    <source>
        <dbReference type="ARBA" id="ARBA00022490"/>
    </source>
</evidence>
<dbReference type="Pfam" id="PF00786">
    <property type="entry name" value="PBD"/>
    <property type="match status" value="1"/>
</dbReference>
<dbReference type="FunFam" id="1.10.510.10:FF:000011">
    <property type="entry name" value="Non-specific serine/threonine protein kinase"/>
    <property type="match status" value="1"/>
</dbReference>
<feature type="compositionally biased region" description="Polar residues" evidence="13">
    <location>
        <begin position="16"/>
        <end position="32"/>
    </location>
</feature>
<dbReference type="InterPro" id="IPR051931">
    <property type="entry name" value="PAK3-like"/>
</dbReference>
<feature type="region of interest" description="Disordered" evidence="13">
    <location>
        <begin position="108"/>
        <end position="129"/>
    </location>
</feature>
<feature type="compositionally biased region" description="Basic residues" evidence="13">
    <location>
        <begin position="228"/>
        <end position="238"/>
    </location>
</feature>
<feature type="region of interest" description="Disordered" evidence="13">
    <location>
        <begin position="1"/>
        <end position="35"/>
    </location>
</feature>
<evidence type="ECO:0000256" key="3">
    <source>
        <dbReference type="ARBA" id="ARBA00012513"/>
    </source>
</evidence>
<evidence type="ECO:0000256" key="13">
    <source>
        <dbReference type="SAM" id="MobiDB-lite"/>
    </source>
</evidence>
<evidence type="ECO:0000313" key="18">
    <source>
        <dbReference type="RefSeq" id="XP_013408075.1"/>
    </source>
</evidence>
<dbReference type="RefSeq" id="XP_013408074.1">
    <property type="nucleotide sequence ID" value="XM_013552620.1"/>
</dbReference>
<evidence type="ECO:0000256" key="10">
    <source>
        <dbReference type="ARBA" id="ARBA00047899"/>
    </source>
</evidence>
<feature type="region of interest" description="Disordered" evidence="13">
    <location>
        <begin position="167"/>
        <end position="243"/>
    </location>
</feature>
<dbReference type="GO" id="GO:0005524">
    <property type="term" value="F:ATP binding"/>
    <property type="evidence" value="ECO:0007669"/>
    <property type="project" value="UniProtKB-UniRule"/>
</dbReference>
<keyword evidence="15" id="KW-1185">Reference proteome</keyword>
<keyword evidence="6" id="KW-0808">Transferase</keyword>
<evidence type="ECO:0000256" key="6">
    <source>
        <dbReference type="ARBA" id="ARBA00022679"/>
    </source>
</evidence>
<dbReference type="InterPro" id="IPR036936">
    <property type="entry name" value="CRIB_dom_sf"/>
</dbReference>
<comment type="catalytic activity">
    <reaction evidence="11">
        <text>L-seryl-[protein] + ATP = O-phospho-L-seryl-[protein] + ADP + H(+)</text>
        <dbReference type="Rhea" id="RHEA:17989"/>
        <dbReference type="Rhea" id="RHEA-COMP:9863"/>
        <dbReference type="Rhea" id="RHEA-COMP:11604"/>
        <dbReference type="ChEBI" id="CHEBI:15378"/>
        <dbReference type="ChEBI" id="CHEBI:29999"/>
        <dbReference type="ChEBI" id="CHEBI:30616"/>
        <dbReference type="ChEBI" id="CHEBI:83421"/>
        <dbReference type="ChEBI" id="CHEBI:456216"/>
        <dbReference type="EC" id="2.7.11.1"/>
    </reaction>
</comment>
<dbReference type="Gene3D" id="3.30.200.20">
    <property type="entry name" value="Phosphorylase Kinase, domain 1"/>
    <property type="match status" value="1"/>
</dbReference>
<accession>A0A1S3JCF4</accession>
<keyword evidence="7 12" id="KW-0547">Nucleotide-binding</keyword>
<dbReference type="InterPro" id="IPR017441">
    <property type="entry name" value="Protein_kinase_ATP_BS"/>
</dbReference>